<reference evidence="10" key="1">
    <citation type="journal article" date="2019" name="Int. J. Syst. Evol. Microbiol.">
        <title>The Global Catalogue of Microorganisms (GCM) 10K type strain sequencing project: providing services to taxonomists for standard genome sequencing and annotation.</title>
        <authorList>
            <consortium name="The Broad Institute Genomics Platform"/>
            <consortium name="The Broad Institute Genome Sequencing Center for Infectious Disease"/>
            <person name="Wu L."/>
            <person name="Ma J."/>
        </authorList>
    </citation>
    <scope>NUCLEOTIDE SEQUENCE [LARGE SCALE GENOMIC DNA]</scope>
    <source>
        <strain evidence="10">CGMCC 4.1621</strain>
    </source>
</reference>
<dbReference type="PROSITE" id="PS51099">
    <property type="entry name" value="PTS_EIIB_TYPE_2"/>
    <property type="match status" value="1"/>
</dbReference>
<keyword evidence="2" id="KW-0677">Repeat</keyword>
<evidence type="ECO:0000313" key="10">
    <source>
        <dbReference type="Proteomes" id="UP001596410"/>
    </source>
</evidence>
<dbReference type="Pfam" id="PF05043">
    <property type="entry name" value="Mga"/>
    <property type="match status" value="1"/>
</dbReference>
<organism evidence="9 10">
    <name type="scientific">Halobacillus seohaensis</name>
    <dbReference type="NCBI Taxonomy" id="447421"/>
    <lineage>
        <taxon>Bacteria</taxon>
        <taxon>Bacillati</taxon>
        <taxon>Bacillota</taxon>
        <taxon>Bacilli</taxon>
        <taxon>Bacillales</taxon>
        <taxon>Bacillaceae</taxon>
        <taxon>Halobacillus</taxon>
    </lineage>
</organism>
<name>A0ABW2EFB1_9BACI</name>
<dbReference type="PROSITE" id="PS51372">
    <property type="entry name" value="PRD_2"/>
    <property type="match status" value="2"/>
</dbReference>
<dbReference type="InterPro" id="IPR013196">
    <property type="entry name" value="HTH_11"/>
</dbReference>
<comment type="caution">
    <text evidence="9">The sequence shown here is derived from an EMBL/GenBank/DDBJ whole genome shotgun (WGS) entry which is preliminary data.</text>
</comment>
<dbReference type="SUPFAM" id="SSF46785">
    <property type="entry name" value="Winged helix' DNA-binding domain"/>
    <property type="match status" value="1"/>
</dbReference>
<evidence type="ECO:0000259" key="6">
    <source>
        <dbReference type="PROSITE" id="PS51094"/>
    </source>
</evidence>
<dbReference type="InterPro" id="IPR013011">
    <property type="entry name" value="PTS_EIIB_2"/>
</dbReference>
<accession>A0ABW2EFB1</accession>
<dbReference type="SUPFAM" id="SSF55804">
    <property type="entry name" value="Phoshotransferase/anion transport protein"/>
    <property type="match status" value="1"/>
</dbReference>
<dbReference type="InterPro" id="IPR036390">
    <property type="entry name" value="WH_DNA-bd_sf"/>
</dbReference>
<keyword evidence="5" id="KW-0804">Transcription</keyword>
<keyword evidence="10" id="KW-1185">Reference proteome</keyword>
<dbReference type="Proteomes" id="UP001596410">
    <property type="component" value="Unassembled WGS sequence"/>
</dbReference>
<evidence type="ECO:0000259" key="7">
    <source>
        <dbReference type="PROSITE" id="PS51099"/>
    </source>
</evidence>
<dbReference type="Gene3D" id="1.10.10.10">
    <property type="entry name" value="Winged helix-like DNA-binding domain superfamily/Winged helix DNA-binding domain"/>
    <property type="match status" value="1"/>
</dbReference>
<dbReference type="InterPro" id="IPR036634">
    <property type="entry name" value="PRD_sf"/>
</dbReference>
<dbReference type="InterPro" id="IPR011608">
    <property type="entry name" value="PRD"/>
</dbReference>
<dbReference type="Pfam" id="PF00874">
    <property type="entry name" value="PRD"/>
    <property type="match status" value="2"/>
</dbReference>
<evidence type="ECO:0000259" key="8">
    <source>
        <dbReference type="PROSITE" id="PS51372"/>
    </source>
</evidence>
<dbReference type="Gene3D" id="1.10.1790.10">
    <property type="entry name" value="PRD domain"/>
    <property type="match status" value="2"/>
</dbReference>
<dbReference type="Pfam" id="PF00359">
    <property type="entry name" value="PTS_EIIA_2"/>
    <property type="match status" value="1"/>
</dbReference>
<dbReference type="Gene3D" id="3.40.50.2300">
    <property type="match status" value="1"/>
</dbReference>
<feature type="domain" description="PTS EIIB type-2" evidence="7">
    <location>
        <begin position="419"/>
        <end position="507"/>
    </location>
</feature>
<dbReference type="SUPFAM" id="SSF63520">
    <property type="entry name" value="PTS-regulatory domain, PRD"/>
    <property type="match status" value="2"/>
</dbReference>
<evidence type="ECO:0000256" key="2">
    <source>
        <dbReference type="ARBA" id="ARBA00022737"/>
    </source>
</evidence>
<feature type="domain" description="PTS EIIA type-2" evidence="6">
    <location>
        <begin position="557"/>
        <end position="700"/>
    </location>
</feature>
<evidence type="ECO:0000256" key="5">
    <source>
        <dbReference type="ARBA" id="ARBA00023163"/>
    </source>
</evidence>
<evidence type="ECO:0000256" key="3">
    <source>
        <dbReference type="ARBA" id="ARBA00023015"/>
    </source>
</evidence>
<dbReference type="PANTHER" id="PTHR30185:SF9">
    <property type="entry name" value="MANNITOL-SPECIFIC PHOSPHOTRANSFERASE ENZYME IIA COMPONENT"/>
    <property type="match status" value="1"/>
</dbReference>
<dbReference type="CDD" id="cd05568">
    <property type="entry name" value="PTS_IIB_bgl_like"/>
    <property type="match status" value="1"/>
</dbReference>
<dbReference type="InterPro" id="IPR002178">
    <property type="entry name" value="PTS_EIIA_type-2_dom"/>
</dbReference>
<dbReference type="PROSITE" id="PS51094">
    <property type="entry name" value="PTS_EIIA_TYPE_2"/>
    <property type="match status" value="1"/>
</dbReference>
<keyword evidence="3" id="KW-0805">Transcription regulation</keyword>
<evidence type="ECO:0000256" key="1">
    <source>
        <dbReference type="ARBA" id="ARBA00022679"/>
    </source>
</evidence>
<feature type="domain" description="PRD" evidence="8">
    <location>
        <begin position="307"/>
        <end position="414"/>
    </location>
</feature>
<dbReference type="InterPro" id="IPR007737">
    <property type="entry name" value="Mga_HTH"/>
</dbReference>
<dbReference type="CDD" id="cd00211">
    <property type="entry name" value="PTS_IIA_fru"/>
    <property type="match status" value="1"/>
</dbReference>
<evidence type="ECO:0000313" key="9">
    <source>
        <dbReference type="EMBL" id="MFC7061000.1"/>
    </source>
</evidence>
<gene>
    <name evidence="9" type="ORF">ACFQIC_03835</name>
</gene>
<dbReference type="SUPFAM" id="SSF52794">
    <property type="entry name" value="PTS system IIB component-like"/>
    <property type="match status" value="1"/>
</dbReference>
<keyword evidence="1" id="KW-0808">Transferase</keyword>
<dbReference type="PROSITE" id="PS00372">
    <property type="entry name" value="PTS_EIIA_TYPE_2_HIS"/>
    <property type="match status" value="1"/>
</dbReference>
<dbReference type="PANTHER" id="PTHR30185">
    <property type="entry name" value="CRYPTIC BETA-GLUCOSIDE BGL OPERON ANTITERMINATOR"/>
    <property type="match status" value="1"/>
</dbReference>
<dbReference type="InterPro" id="IPR016152">
    <property type="entry name" value="PTrfase/Anion_transptr"/>
</dbReference>
<dbReference type="InterPro" id="IPR036095">
    <property type="entry name" value="PTS_EIIB-like_sf"/>
</dbReference>
<dbReference type="Pfam" id="PF08279">
    <property type="entry name" value="HTH_11"/>
    <property type="match status" value="1"/>
</dbReference>
<protein>
    <submittedName>
        <fullName evidence="9">BglG family transcription antiterminator</fullName>
    </submittedName>
</protein>
<proteinExistence type="predicted"/>
<dbReference type="EMBL" id="JBHSZV010000010">
    <property type="protein sequence ID" value="MFC7061000.1"/>
    <property type="molecule type" value="Genomic_DNA"/>
</dbReference>
<evidence type="ECO:0000256" key="4">
    <source>
        <dbReference type="ARBA" id="ARBA00023159"/>
    </source>
</evidence>
<sequence>MVLDKRRAHLLSIMKHSSAPVPTKDLVEKIKVSQRTIYYDVEQINDWLKEQNLPLIESVHGKGFQLPDPTKGCLEHSHEQQFADYQYQLSSSERELLIKAKILLEEQESSMNDFMELTSMSRGTVAKAVQSIKEEFKSMNLQLSYQKGSGYQLEGPEEAKRRMLSDVLSTVFANSDWSNVRTEIQKMIQTVDNDLTQHEDQRTSVKNLLYEAEQEMGLTLTDEMVEMLSLQILILLKRIQAKKFVHIDSEEKEVLKQTEAFQASYIITRKLEALWGVTFPNDEICFITMNLLGSKVQHDDFNRYTEKELKGLKNVAERMITDFQTYSCVVFDDRRGLEENLISHIKPTYYRLKYGVQIANELSERIQEDYPDIYHLTKRVMLHLEYYVGQPIPDEETAYITLHFGGWLSKEKKHVETKYRAIIVCENGIGTSNMLRTQLENLIAGLDVIATLSMREYQTSDHQADVIFSTNYIKPKKIPVIHVPALLSNVEKEHVMQRMNDLFLTNHSNRNSIDHMLDAIDRHATIHERDDLKKELTHLLEHHTPSTKELRKPMLTELLTEKTIQFRDHVSHWEEAIRLTAQPLLDQDSIQPQYVEAMIENVNDLGPYVVIAPRIAIPHARPESGVERLGMSLLRVKDPIYFSEKEKHRAQLIIVLAAIDNQTHLKALAQLTEVLSNEENIDQLIAANDSQTILDLIHQNVNS</sequence>
<keyword evidence="4" id="KW-0010">Activator</keyword>
<feature type="domain" description="PRD" evidence="8">
    <location>
        <begin position="196"/>
        <end position="301"/>
    </location>
</feature>
<dbReference type="Gene3D" id="3.40.930.10">
    <property type="entry name" value="Mannitol-specific EII, Chain A"/>
    <property type="match status" value="1"/>
</dbReference>
<dbReference type="InterPro" id="IPR036388">
    <property type="entry name" value="WH-like_DNA-bd_sf"/>
</dbReference>
<dbReference type="InterPro" id="IPR050661">
    <property type="entry name" value="BglG_antiterminators"/>
</dbReference>